<gene>
    <name evidence="2" type="ORF">EHJ13_02565</name>
</gene>
<dbReference type="Proteomes" id="UP000778262">
    <property type="component" value="Unassembled WGS sequence"/>
</dbReference>
<dbReference type="AlphaFoldDB" id="A0A9Q4SXZ7"/>
<accession>A0A9Q4SXZ7</accession>
<comment type="caution">
    <text evidence="2">The sequence shown here is derived from an EMBL/GenBank/DDBJ whole genome shotgun (WGS) entry which is preliminary data.</text>
</comment>
<dbReference type="Pfam" id="PF10908">
    <property type="entry name" value="Tlde1_dom"/>
    <property type="match status" value="1"/>
</dbReference>
<evidence type="ECO:0000313" key="2">
    <source>
        <dbReference type="EMBL" id="NCH86346.1"/>
    </source>
</evidence>
<evidence type="ECO:0000313" key="3">
    <source>
        <dbReference type="Proteomes" id="UP000778262"/>
    </source>
</evidence>
<dbReference type="InterPro" id="IPR021225">
    <property type="entry name" value="Tlde1_dom"/>
</dbReference>
<protein>
    <submittedName>
        <fullName evidence="2">DUF2778 domain-containing protein</fullName>
    </submittedName>
</protein>
<proteinExistence type="predicted"/>
<sequence length="158" mass="17332">MLRCKFHLNSQSLSNLSCPGVGFFPAYSGVEGNKRNNPGFVTTPNEGPLPPGKYYIVDRPKGYGSAIKDYVSSQVSGSDRNVWFALYREDDKIDDHTFIEHVQRGAFRLHPAGYAGISKGCITLPSKEHFITLRSALLASPPVMVGASLMAYGTIQVY</sequence>
<evidence type="ECO:0000259" key="1">
    <source>
        <dbReference type="Pfam" id="PF10908"/>
    </source>
</evidence>
<reference evidence="2" key="1">
    <citation type="submission" date="2018-11" db="EMBL/GenBank/DDBJ databases">
        <title>Genomics analysis of Putative Virulence Factors on Adhesion and Cytotoxicity for Cronobacter spp.</title>
        <authorList>
            <person name="Cui J."/>
        </authorList>
    </citation>
    <scope>NUCLEOTIDE SEQUENCE</scope>
    <source>
        <strain evidence="2">SD69</strain>
    </source>
</reference>
<feature type="domain" description="Tlde1" evidence="1">
    <location>
        <begin position="24"/>
        <end position="141"/>
    </location>
</feature>
<dbReference type="EMBL" id="RPBY01000001">
    <property type="protein sequence ID" value="NCH86346.1"/>
    <property type="molecule type" value="Genomic_DNA"/>
</dbReference>
<name>A0A9Q4SXZ7_9ENTR</name>
<dbReference type="RefSeq" id="WP_007749197.1">
    <property type="nucleotide sequence ID" value="NZ_CP166012.1"/>
</dbReference>
<organism evidence="2 3">
    <name type="scientific">Cronobacter dublinensis</name>
    <dbReference type="NCBI Taxonomy" id="413497"/>
    <lineage>
        <taxon>Bacteria</taxon>
        <taxon>Pseudomonadati</taxon>
        <taxon>Pseudomonadota</taxon>
        <taxon>Gammaproteobacteria</taxon>
        <taxon>Enterobacterales</taxon>
        <taxon>Enterobacteriaceae</taxon>
        <taxon>Cronobacter</taxon>
    </lineage>
</organism>